<name>A0AC60QBE7_IXOPE</name>
<evidence type="ECO:0000313" key="2">
    <source>
        <dbReference type="Proteomes" id="UP000805193"/>
    </source>
</evidence>
<proteinExistence type="predicted"/>
<organism evidence="1 2">
    <name type="scientific">Ixodes persulcatus</name>
    <name type="common">Taiga tick</name>
    <dbReference type="NCBI Taxonomy" id="34615"/>
    <lineage>
        <taxon>Eukaryota</taxon>
        <taxon>Metazoa</taxon>
        <taxon>Ecdysozoa</taxon>
        <taxon>Arthropoda</taxon>
        <taxon>Chelicerata</taxon>
        <taxon>Arachnida</taxon>
        <taxon>Acari</taxon>
        <taxon>Parasitiformes</taxon>
        <taxon>Ixodida</taxon>
        <taxon>Ixodoidea</taxon>
        <taxon>Ixodidae</taxon>
        <taxon>Ixodinae</taxon>
        <taxon>Ixodes</taxon>
    </lineage>
</organism>
<keyword evidence="2" id="KW-1185">Reference proteome</keyword>
<comment type="caution">
    <text evidence="1">The sequence shown here is derived from an EMBL/GenBank/DDBJ whole genome shotgun (WGS) entry which is preliminary data.</text>
</comment>
<dbReference type="EMBL" id="JABSTQ010009349">
    <property type="protein sequence ID" value="KAG0430129.1"/>
    <property type="molecule type" value="Genomic_DNA"/>
</dbReference>
<reference evidence="1 2" key="1">
    <citation type="journal article" date="2020" name="Cell">
        <title>Large-Scale Comparative Analyses of Tick Genomes Elucidate Their Genetic Diversity and Vector Capacities.</title>
        <authorList>
            <consortium name="Tick Genome and Microbiome Consortium (TIGMIC)"/>
            <person name="Jia N."/>
            <person name="Wang J."/>
            <person name="Shi W."/>
            <person name="Du L."/>
            <person name="Sun Y."/>
            <person name="Zhan W."/>
            <person name="Jiang J.F."/>
            <person name="Wang Q."/>
            <person name="Zhang B."/>
            <person name="Ji P."/>
            <person name="Bell-Sakyi L."/>
            <person name="Cui X.M."/>
            <person name="Yuan T.T."/>
            <person name="Jiang B.G."/>
            <person name="Yang W.F."/>
            <person name="Lam T.T."/>
            <person name="Chang Q.C."/>
            <person name="Ding S.J."/>
            <person name="Wang X.J."/>
            <person name="Zhu J.G."/>
            <person name="Ruan X.D."/>
            <person name="Zhao L."/>
            <person name="Wei J.T."/>
            <person name="Ye R.Z."/>
            <person name="Que T.C."/>
            <person name="Du C.H."/>
            <person name="Zhou Y.H."/>
            <person name="Cheng J.X."/>
            <person name="Dai P.F."/>
            <person name="Guo W.B."/>
            <person name="Han X.H."/>
            <person name="Huang E.J."/>
            <person name="Li L.F."/>
            <person name="Wei W."/>
            <person name="Gao Y.C."/>
            <person name="Liu J.Z."/>
            <person name="Shao H.Z."/>
            <person name="Wang X."/>
            <person name="Wang C.C."/>
            <person name="Yang T.C."/>
            <person name="Huo Q.B."/>
            <person name="Li W."/>
            <person name="Chen H.Y."/>
            <person name="Chen S.E."/>
            <person name="Zhou L.G."/>
            <person name="Ni X.B."/>
            <person name="Tian J.H."/>
            <person name="Sheng Y."/>
            <person name="Liu T."/>
            <person name="Pan Y.S."/>
            <person name="Xia L.Y."/>
            <person name="Li J."/>
            <person name="Zhao F."/>
            <person name="Cao W.C."/>
        </authorList>
    </citation>
    <scope>NUCLEOTIDE SEQUENCE [LARGE SCALE GENOMIC DNA]</scope>
    <source>
        <strain evidence="1">Iper-2018</strain>
    </source>
</reference>
<dbReference type="Proteomes" id="UP000805193">
    <property type="component" value="Unassembled WGS sequence"/>
</dbReference>
<evidence type="ECO:0000313" key="1">
    <source>
        <dbReference type="EMBL" id="KAG0430129.1"/>
    </source>
</evidence>
<protein>
    <submittedName>
        <fullName evidence="1">Uncharacterized protein</fullName>
    </submittedName>
</protein>
<sequence length="251" mass="28915">MIFNEVTYNKASQVNGSLLVDAWVSMTRHAVNIYEDHPGLFTRRFHDPVEESERLVQGTPAHANFLDIVTMKQLVNDLRQLSPDTQTYELESFRRVLNGFVTKTFPSTLEALLPGRTTLGENFTKRWEVNYPHVFPQRRVHLCRLKSAEKISEHGRQGINRSEVSVLRDAPLSLRVTFAAIQPMTLDERAAVLEATMGQAENITWHKERVGRPTASNFKRILRCRKPDDVVRDTMYPVQCSTEAMQYGRYH</sequence>
<accession>A0AC60QBE7</accession>
<gene>
    <name evidence="1" type="ORF">HPB47_022979</name>
</gene>